<feature type="signal peptide" evidence="1">
    <location>
        <begin position="1"/>
        <end position="19"/>
    </location>
</feature>
<dbReference type="EMBL" id="WNKT01000089">
    <property type="protein sequence ID" value="MTW23165.1"/>
    <property type="molecule type" value="Genomic_DNA"/>
</dbReference>
<proteinExistence type="predicted"/>
<sequence length="241" mass="26273">MKKILLILSNILIFNSAFAVQVLDQSYDIQGGASLPEVRISNTLAQTFTVGITGYLGSVKLWNTRITSPTESLVVEIRSTNNGLPTEEILASRNLTPSEVGTSSSNLTNVDFSSDSVLVKNGDLLAIVLSSESVFPVYYSWAGNTDNPYTRGEGLVSHDDGISWNQYDARGMDFHFWTYVNPVSQAKPQISVKGGYVKVDVTNGYEPAIEDCTDTSHEGRMVIDNTNAIGNAEQFRFGEGV</sequence>
<feature type="chain" id="PRO_5027057178" evidence="1">
    <location>
        <begin position="20"/>
        <end position="241"/>
    </location>
</feature>
<accession>A0A6N8EG01</accession>
<keyword evidence="1" id="KW-0732">Signal</keyword>
<gene>
    <name evidence="2" type="ORF">GJ668_19235</name>
</gene>
<dbReference type="AlphaFoldDB" id="A0A6N8EG01"/>
<organism evidence="2 3">
    <name type="scientific">Allochromatium palmeri</name>
    <dbReference type="NCBI Taxonomy" id="231048"/>
    <lineage>
        <taxon>Bacteria</taxon>
        <taxon>Pseudomonadati</taxon>
        <taxon>Pseudomonadota</taxon>
        <taxon>Gammaproteobacteria</taxon>
        <taxon>Chromatiales</taxon>
        <taxon>Chromatiaceae</taxon>
        <taxon>Allochromatium</taxon>
    </lineage>
</organism>
<dbReference type="Proteomes" id="UP000434044">
    <property type="component" value="Unassembled WGS sequence"/>
</dbReference>
<evidence type="ECO:0000313" key="2">
    <source>
        <dbReference type="EMBL" id="MTW23165.1"/>
    </source>
</evidence>
<protein>
    <submittedName>
        <fullName evidence="2">Uncharacterized protein</fullName>
    </submittedName>
</protein>
<comment type="caution">
    <text evidence="2">The sequence shown here is derived from an EMBL/GenBank/DDBJ whole genome shotgun (WGS) entry which is preliminary data.</text>
</comment>
<keyword evidence="3" id="KW-1185">Reference proteome</keyword>
<dbReference type="RefSeq" id="WP_155451704.1">
    <property type="nucleotide sequence ID" value="NZ_WNKT01000089.1"/>
</dbReference>
<reference evidence="2 3" key="1">
    <citation type="submission" date="2019-11" db="EMBL/GenBank/DDBJ databases">
        <title>Whole-genome sequence of the anaerobic purple sulfur bacterium Allochromatium palmeri DSM 15591.</title>
        <authorList>
            <person name="Kyndt J.A."/>
            <person name="Meyer T.E."/>
        </authorList>
    </citation>
    <scope>NUCLEOTIDE SEQUENCE [LARGE SCALE GENOMIC DNA]</scope>
    <source>
        <strain evidence="2 3">DSM 15591</strain>
    </source>
</reference>
<evidence type="ECO:0000256" key="1">
    <source>
        <dbReference type="SAM" id="SignalP"/>
    </source>
</evidence>
<name>A0A6N8EG01_9GAMM</name>
<evidence type="ECO:0000313" key="3">
    <source>
        <dbReference type="Proteomes" id="UP000434044"/>
    </source>
</evidence>